<dbReference type="InterPro" id="IPR002938">
    <property type="entry name" value="FAD-bd"/>
</dbReference>
<evidence type="ECO:0000256" key="5">
    <source>
        <dbReference type="ARBA" id="ARBA00023002"/>
    </source>
</evidence>
<gene>
    <name evidence="8" type="ORF">QQZ08_003641</name>
</gene>
<evidence type="ECO:0000256" key="6">
    <source>
        <dbReference type="ARBA" id="ARBA00023033"/>
    </source>
</evidence>
<reference evidence="8 9" key="1">
    <citation type="journal article" date="2025" name="Microbiol. Resour. Announc.">
        <title>Draft genome sequences for Neonectria magnoliae and Neonectria punicea, canker pathogens of Liriodendron tulipifera and Acer saccharum in West Virginia.</title>
        <authorList>
            <person name="Petronek H.M."/>
            <person name="Kasson M.T."/>
            <person name="Metheny A.M."/>
            <person name="Stauder C.M."/>
            <person name="Lovett B."/>
            <person name="Lynch S.C."/>
            <person name="Garnas J.R."/>
            <person name="Kasson L.R."/>
            <person name="Stajich J.E."/>
        </authorList>
    </citation>
    <scope>NUCLEOTIDE SEQUENCE [LARGE SCALE GENOMIC DNA]</scope>
    <source>
        <strain evidence="8 9">NRRL 64651</strain>
    </source>
</reference>
<comment type="caution">
    <text evidence="8">The sequence shown here is derived from an EMBL/GenBank/DDBJ whole genome shotgun (WGS) entry which is preliminary data.</text>
</comment>
<evidence type="ECO:0000256" key="1">
    <source>
        <dbReference type="ARBA" id="ARBA00001974"/>
    </source>
</evidence>
<evidence type="ECO:0000256" key="4">
    <source>
        <dbReference type="ARBA" id="ARBA00022827"/>
    </source>
</evidence>
<dbReference type="EMBL" id="JAZAVK010000025">
    <property type="protein sequence ID" value="KAK7429796.1"/>
    <property type="molecule type" value="Genomic_DNA"/>
</dbReference>
<keyword evidence="9" id="KW-1185">Reference proteome</keyword>
<dbReference type="SUPFAM" id="SSF51905">
    <property type="entry name" value="FAD/NAD(P)-binding domain"/>
    <property type="match status" value="1"/>
</dbReference>
<dbReference type="PANTHER" id="PTHR46720">
    <property type="entry name" value="HYDROXYLASE, PUTATIVE (AFU_ORTHOLOGUE AFUA_3G01460)-RELATED"/>
    <property type="match status" value="1"/>
</dbReference>
<comment type="cofactor">
    <cofactor evidence="1">
        <name>FAD</name>
        <dbReference type="ChEBI" id="CHEBI:57692"/>
    </cofactor>
</comment>
<evidence type="ECO:0000256" key="3">
    <source>
        <dbReference type="ARBA" id="ARBA00022630"/>
    </source>
</evidence>
<evidence type="ECO:0000256" key="2">
    <source>
        <dbReference type="ARBA" id="ARBA00007992"/>
    </source>
</evidence>
<sequence>MQSNQKPNYAIVGGGIAGLTLAIALHHRGVSVKIYEQASRFGEIGAGVSFTPNAVQAMKMCHPGVHEAFEKVCTRNLWPSKQKVWFDYYDGQTKTVEASAQKPAFSISNNLGQNGVHRAHFLNELVKLIPAGLASFGKRLDTFERSDGGDYTLFFTDGSTAKADAILACDGIKSKVRGCLFGSDHPCAAPSYTHKYAYRALVPMENAVASIGKEKAQNAGMHMGKGGHVLTFPVNHGQTLNVVAFHTTSSDWPDHSKLTAPATRQDAFKDFADFGPTVTSLLHLAKPDLDIWAIFDLGDSPPPTFTKGRVCLVGDAAHATSPHHGAGAGMCIEDAAVLAHLLSDPVVVGYGEIERALEVYDAVRRERGSSLVKSSRHIGDTYEWMADGIEADFSKIEAEINHRNGVIANVDVGEMCQVAQAELARRCAA</sequence>
<feature type="domain" description="FAD-binding" evidence="7">
    <location>
        <begin position="10"/>
        <end position="373"/>
    </location>
</feature>
<dbReference type="SUPFAM" id="SSF54373">
    <property type="entry name" value="FAD-linked reductases, C-terminal domain"/>
    <property type="match status" value="1"/>
</dbReference>
<organism evidence="8 9">
    <name type="scientific">Neonectria magnoliae</name>
    <dbReference type="NCBI Taxonomy" id="2732573"/>
    <lineage>
        <taxon>Eukaryota</taxon>
        <taxon>Fungi</taxon>
        <taxon>Dikarya</taxon>
        <taxon>Ascomycota</taxon>
        <taxon>Pezizomycotina</taxon>
        <taxon>Sordariomycetes</taxon>
        <taxon>Hypocreomycetidae</taxon>
        <taxon>Hypocreales</taxon>
        <taxon>Nectriaceae</taxon>
        <taxon>Neonectria</taxon>
    </lineage>
</organism>
<dbReference type="InterPro" id="IPR036188">
    <property type="entry name" value="FAD/NAD-bd_sf"/>
</dbReference>
<keyword evidence="5" id="KW-0560">Oxidoreductase</keyword>
<dbReference type="Proteomes" id="UP001498421">
    <property type="component" value="Unassembled WGS sequence"/>
</dbReference>
<evidence type="ECO:0000259" key="7">
    <source>
        <dbReference type="Pfam" id="PF01494"/>
    </source>
</evidence>
<keyword evidence="4" id="KW-0274">FAD</keyword>
<proteinExistence type="inferred from homology"/>
<dbReference type="InterPro" id="IPR051104">
    <property type="entry name" value="FAD_monoxygenase"/>
</dbReference>
<dbReference type="Gene3D" id="3.50.50.60">
    <property type="entry name" value="FAD/NAD(P)-binding domain"/>
    <property type="match status" value="1"/>
</dbReference>
<keyword evidence="6" id="KW-0503">Monooxygenase</keyword>
<evidence type="ECO:0000313" key="9">
    <source>
        <dbReference type="Proteomes" id="UP001498421"/>
    </source>
</evidence>
<dbReference type="PRINTS" id="PR00420">
    <property type="entry name" value="RNGMNOXGNASE"/>
</dbReference>
<dbReference type="PANTHER" id="PTHR46720:SF3">
    <property type="entry name" value="FAD-BINDING DOMAIN-CONTAINING PROTEIN-RELATED"/>
    <property type="match status" value="1"/>
</dbReference>
<keyword evidence="3" id="KW-0285">Flavoprotein</keyword>
<accession>A0ABR1IAB9</accession>
<comment type="similarity">
    <text evidence="2">Belongs to the paxM FAD-dependent monooxygenase family.</text>
</comment>
<dbReference type="Pfam" id="PF01494">
    <property type="entry name" value="FAD_binding_3"/>
    <property type="match status" value="1"/>
</dbReference>
<name>A0ABR1IAB9_9HYPO</name>
<protein>
    <recommendedName>
        <fullName evidence="7">FAD-binding domain-containing protein</fullName>
    </recommendedName>
</protein>
<evidence type="ECO:0000313" key="8">
    <source>
        <dbReference type="EMBL" id="KAK7429796.1"/>
    </source>
</evidence>